<dbReference type="PANTHER" id="PTHR22761:SF10">
    <property type="entry name" value="GH13992P"/>
    <property type="match status" value="1"/>
</dbReference>
<dbReference type="PANTHER" id="PTHR22761">
    <property type="entry name" value="CHARGED MULTIVESICULAR BODY PROTEIN"/>
    <property type="match status" value="1"/>
</dbReference>
<evidence type="ECO:0000313" key="5">
    <source>
        <dbReference type="EMBL" id="CBN76446.1"/>
    </source>
</evidence>
<sequence length="239" mass="26094">MNLFGKAKAKPQAADTTSTILKLRETLDSLDKRENHIQKKIKAQLLDAKAKSSAKDKRGALFALKRKKMYEGEVNKLNGARMTLESQIIALEGSNMNMQTFNAMRSGAKAMQDARGRLDVDQVDDVMDDIKDEMDIAEQIGDAIARPADDLFDDDALLEELDMLEEADLEEQLLAPPAVPTARPAAPQGVEQPAVAESKVPEGYELPSVPSTTPVSAPVAVEEDEDARALRELEASMAM</sequence>
<keyword evidence="3" id="KW-0967">Endosome</keyword>
<dbReference type="Proteomes" id="UP000002630">
    <property type="component" value="Linkage Group LG01"/>
</dbReference>
<dbReference type="eggNOG" id="KOG1656">
    <property type="taxonomic scope" value="Eukaryota"/>
</dbReference>
<keyword evidence="6" id="KW-1185">Reference proteome</keyword>
<evidence type="ECO:0000313" key="6">
    <source>
        <dbReference type="Proteomes" id="UP000002630"/>
    </source>
</evidence>
<dbReference type="InParanoid" id="D8LAT7"/>
<feature type="region of interest" description="Disordered" evidence="4">
    <location>
        <begin position="179"/>
        <end position="224"/>
    </location>
</feature>
<feature type="compositionally biased region" description="Low complexity" evidence="4">
    <location>
        <begin position="207"/>
        <end position="220"/>
    </location>
</feature>
<dbReference type="FunCoup" id="D8LAT7">
    <property type="interactions" value="343"/>
</dbReference>
<dbReference type="InterPro" id="IPR005024">
    <property type="entry name" value="Snf7_fam"/>
</dbReference>
<dbReference type="GO" id="GO:0005771">
    <property type="term" value="C:multivesicular body"/>
    <property type="evidence" value="ECO:0007669"/>
    <property type="project" value="TreeGrafter"/>
</dbReference>
<protein>
    <submittedName>
        <fullName evidence="5">Uncharacterized protein</fullName>
    </submittedName>
</protein>
<comment type="similarity">
    <text evidence="2">Belongs to the SNF7 family.</text>
</comment>
<dbReference type="AlphaFoldDB" id="D8LAT7"/>
<organism evidence="5 6">
    <name type="scientific">Ectocarpus siliculosus</name>
    <name type="common">Brown alga</name>
    <name type="synonym">Conferva siliculosa</name>
    <dbReference type="NCBI Taxonomy" id="2880"/>
    <lineage>
        <taxon>Eukaryota</taxon>
        <taxon>Sar</taxon>
        <taxon>Stramenopiles</taxon>
        <taxon>Ochrophyta</taxon>
        <taxon>PX clade</taxon>
        <taxon>Phaeophyceae</taxon>
        <taxon>Ectocarpales</taxon>
        <taxon>Ectocarpaceae</taxon>
        <taxon>Ectocarpus</taxon>
    </lineage>
</organism>
<name>D8LAT7_ECTSI</name>
<evidence type="ECO:0000256" key="4">
    <source>
        <dbReference type="SAM" id="MobiDB-lite"/>
    </source>
</evidence>
<dbReference type="GO" id="GO:0009898">
    <property type="term" value="C:cytoplasmic side of plasma membrane"/>
    <property type="evidence" value="ECO:0007669"/>
    <property type="project" value="TreeGrafter"/>
</dbReference>
<accession>D8LAT7</accession>
<dbReference type="STRING" id="2880.D8LAT7"/>
<dbReference type="EMBL" id="FN649726">
    <property type="protein sequence ID" value="CBN76446.1"/>
    <property type="molecule type" value="Genomic_DNA"/>
</dbReference>
<dbReference type="GO" id="GO:0032511">
    <property type="term" value="P:late endosome to vacuole transport via multivesicular body sorting pathway"/>
    <property type="evidence" value="ECO:0007669"/>
    <property type="project" value="TreeGrafter"/>
</dbReference>
<reference evidence="5 6" key="1">
    <citation type="journal article" date="2010" name="Nature">
        <title>The Ectocarpus genome and the independent evolution of multicellularity in brown algae.</title>
        <authorList>
            <person name="Cock J.M."/>
            <person name="Sterck L."/>
            <person name="Rouze P."/>
            <person name="Scornet D."/>
            <person name="Allen A.E."/>
            <person name="Amoutzias G."/>
            <person name="Anthouard V."/>
            <person name="Artiguenave F."/>
            <person name="Aury J.M."/>
            <person name="Badger J.H."/>
            <person name="Beszteri B."/>
            <person name="Billiau K."/>
            <person name="Bonnet E."/>
            <person name="Bothwell J.H."/>
            <person name="Bowler C."/>
            <person name="Boyen C."/>
            <person name="Brownlee C."/>
            <person name="Carrano C.J."/>
            <person name="Charrier B."/>
            <person name="Cho G.Y."/>
            <person name="Coelho S.M."/>
            <person name="Collen J."/>
            <person name="Corre E."/>
            <person name="Da Silva C."/>
            <person name="Delage L."/>
            <person name="Delaroque N."/>
            <person name="Dittami S.M."/>
            <person name="Doulbeau S."/>
            <person name="Elias M."/>
            <person name="Farnham G."/>
            <person name="Gachon C.M."/>
            <person name="Gschloessl B."/>
            <person name="Heesch S."/>
            <person name="Jabbari K."/>
            <person name="Jubin C."/>
            <person name="Kawai H."/>
            <person name="Kimura K."/>
            <person name="Kloareg B."/>
            <person name="Kupper F.C."/>
            <person name="Lang D."/>
            <person name="Le Bail A."/>
            <person name="Leblanc C."/>
            <person name="Lerouge P."/>
            <person name="Lohr M."/>
            <person name="Lopez P.J."/>
            <person name="Martens C."/>
            <person name="Maumus F."/>
            <person name="Michel G."/>
            <person name="Miranda-Saavedra D."/>
            <person name="Morales J."/>
            <person name="Moreau H."/>
            <person name="Motomura T."/>
            <person name="Nagasato C."/>
            <person name="Napoli C.A."/>
            <person name="Nelson D.R."/>
            <person name="Nyvall-Collen P."/>
            <person name="Peters A.F."/>
            <person name="Pommier C."/>
            <person name="Potin P."/>
            <person name="Poulain J."/>
            <person name="Quesneville H."/>
            <person name="Read B."/>
            <person name="Rensing S.A."/>
            <person name="Ritter A."/>
            <person name="Rousvoal S."/>
            <person name="Samanta M."/>
            <person name="Samson G."/>
            <person name="Schroeder D.C."/>
            <person name="Segurens B."/>
            <person name="Strittmatter M."/>
            <person name="Tonon T."/>
            <person name="Tregear J.W."/>
            <person name="Valentin K."/>
            <person name="von Dassow P."/>
            <person name="Yamagishi T."/>
            <person name="Van de Peer Y."/>
            <person name="Wincker P."/>
        </authorList>
    </citation>
    <scope>NUCLEOTIDE SEQUENCE [LARGE SCALE GENOMIC DNA]</scope>
    <source>
        <strain evidence="6">Ec32 / CCAP1310/4</strain>
    </source>
</reference>
<dbReference type="GO" id="GO:0000815">
    <property type="term" value="C:ESCRT III complex"/>
    <property type="evidence" value="ECO:0007669"/>
    <property type="project" value="TreeGrafter"/>
</dbReference>
<comment type="subcellular location">
    <subcellularLocation>
        <location evidence="1">Endosome</location>
    </subcellularLocation>
</comment>
<dbReference type="GO" id="GO:0006900">
    <property type="term" value="P:vesicle budding from membrane"/>
    <property type="evidence" value="ECO:0007669"/>
    <property type="project" value="TreeGrafter"/>
</dbReference>
<dbReference type="Pfam" id="PF03357">
    <property type="entry name" value="Snf7"/>
    <property type="match status" value="1"/>
</dbReference>
<evidence type="ECO:0000256" key="1">
    <source>
        <dbReference type="ARBA" id="ARBA00004177"/>
    </source>
</evidence>
<evidence type="ECO:0000256" key="2">
    <source>
        <dbReference type="ARBA" id="ARBA00006190"/>
    </source>
</evidence>
<dbReference type="OMA" id="MKQIHGG"/>
<evidence type="ECO:0000256" key="3">
    <source>
        <dbReference type="ARBA" id="ARBA00022753"/>
    </source>
</evidence>
<proteinExistence type="inferred from homology"/>
<gene>
    <name evidence="5" type="ORF">Esi_0000_0020</name>
</gene>
<dbReference type="EMBL" id="FN647682">
    <property type="protein sequence ID" value="CBN76446.1"/>
    <property type="molecule type" value="Genomic_DNA"/>
</dbReference>
<dbReference type="Gene3D" id="1.10.287.1060">
    <property type="entry name" value="ESAT-6-like"/>
    <property type="match status" value="1"/>
</dbReference>
<dbReference type="OrthoDB" id="5592979at2759"/>